<gene>
    <name evidence="1" type="ORF">EXM65_15085</name>
</gene>
<proteinExistence type="predicted"/>
<dbReference type="Proteomes" id="UP000472355">
    <property type="component" value="Unassembled WGS sequence"/>
</dbReference>
<protein>
    <submittedName>
        <fullName evidence="1">Type I-B CRISPR-associated protein Cas8b/Csh1</fullName>
    </submittedName>
</protein>
<name>A0A6M0SRB4_CLOBO</name>
<comment type="caution">
    <text evidence="1">The sequence shown here is derived from an EMBL/GenBank/DDBJ whole genome shotgun (WGS) entry which is preliminary data.</text>
</comment>
<organism evidence="1 2">
    <name type="scientific">Clostridium botulinum</name>
    <dbReference type="NCBI Taxonomy" id="1491"/>
    <lineage>
        <taxon>Bacteria</taxon>
        <taxon>Bacillati</taxon>
        <taxon>Bacillota</taxon>
        <taxon>Clostridia</taxon>
        <taxon>Eubacteriales</taxon>
        <taxon>Clostridiaceae</taxon>
        <taxon>Clostridium</taxon>
    </lineage>
</organism>
<evidence type="ECO:0000313" key="1">
    <source>
        <dbReference type="EMBL" id="NFA43852.1"/>
    </source>
</evidence>
<sequence>MLKDCLEVFKKIPEENRERMIIDGYIPADGTYILLCPKGDSFEIKDSIDIKLDKKKGEIEGKSNSNFNNICFYDYNSKLDVQKAVDRKKIIHSNNYLSFFVKKDSLSNGKLTNEIIDAYYSILKNPYLKYKEPVDKKIYESIENEIGKVNIERLEKIKSFIKENIFNLDEELTKGKEYLKIFFEYSEDDYKNEGKRYFIPNIYNSNKFNKEIDKKIYGVPNDNMGLNSKKPYLENKSRKFKVPYLIDNSEVLLQKQFFDYLLNFATLGKLNIIINENDKEKIRGYKNDQLPEHDCDGMFLRLKKGKEVEIHDYDIITGFKVKLPRKFHFKNIIGLDLESKNVSFKNYGDIVFVKDFQQILNDIFYSKLLINNYFTEPKDISTNDSCLKNNLLLSRESIFNYIYKGSNNGVFNALNKVSLNLIKGAINNGFLVKASHGLNLRWSIMEFEGGVDMAEILNKTIECVRNKINVDSYKAIETDDEYYFSVGQIVSYFLSKYKGKNKPLSLGKPFINAKSNEIIKDNLRKMFNKYSYDPSINSKRFKNLYVLVNGYIPEGKVNEDMIIAGFLSNNLIYESSKEENK</sequence>
<evidence type="ECO:0000313" key="2">
    <source>
        <dbReference type="Proteomes" id="UP000472355"/>
    </source>
</evidence>
<dbReference type="EMBL" id="SGKU01000051">
    <property type="protein sequence ID" value="NFA43852.1"/>
    <property type="molecule type" value="Genomic_DNA"/>
</dbReference>
<accession>A0A6M0SRB4</accession>
<dbReference type="AlphaFoldDB" id="A0A6M0SRB4"/>
<reference evidence="1 2" key="1">
    <citation type="submission" date="2019-02" db="EMBL/GenBank/DDBJ databases">
        <title>Genome sequencing of Clostridium botulinum clinical isolates.</title>
        <authorList>
            <person name="Brunt J."/>
            <person name="Van Vliet A.H.M."/>
            <person name="Stringer S.C."/>
            <person name="Grant K.A."/>
            <person name="Carter A.C."/>
            <person name="Peck M.W."/>
        </authorList>
    </citation>
    <scope>NUCLEOTIDE SEQUENCE [LARGE SCALE GENOMIC DNA]</scope>
    <source>
        <strain evidence="1 2">H113700579</strain>
    </source>
</reference>